<keyword evidence="1" id="KW-1133">Transmembrane helix</keyword>
<keyword evidence="1" id="KW-0812">Transmembrane</keyword>
<evidence type="ECO:0000313" key="3">
    <source>
        <dbReference type="Proteomes" id="UP000699691"/>
    </source>
</evidence>
<evidence type="ECO:0000313" key="2">
    <source>
        <dbReference type="EMBL" id="MCA9397945.1"/>
    </source>
</evidence>
<gene>
    <name evidence="2" type="ORF">KC573_03875</name>
</gene>
<dbReference type="AlphaFoldDB" id="A0A955RXK7"/>
<reference evidence="2" key="1">
    <citation type="submission" date="2020-04" db="EMBL/GenBank/DDBJ databases">
        <authorList>
            <person name="Zhang T."/>
        </authorList>
    </citation>
    <scope>NUCLEOTIDE SEQUENCE</scope>
    <source>
        <strain evidence="2">HKST-UBA02</strain>
    </source>
</reference>
<evidence type="ECO:0000256" key="1">
    <source>
        <dbReference type="SAM" id="Phobius"/>
    </source>
</evidence>
<reference evidence="2" key="2">
    <citation type="journal article" date="2021" name="Microbiome">
        <title>Successional dynamics and alternative stable states in a saline activated sludge microbial community over 9 years.</title>
        <authorList>
            <person name="Wang Y."/>
            <person name="Ye J."/>
            <person name="Ju F."/>
            <person name="Liu L."/>
            <person name="Boyd J.A."/>
            <person name="Deng Y."/>
            <person name="Parks D.H."/>
            <person name="Jiang X."/>
            <person name="Yin X."/>
            <person name="Woodcroft B.J."/>
            <person name="Tyson G.W."/>
            <person name="Hugenholtz P."/>
            <person name="Polz M.F."/>
            <person name="Zhang T."/>
        </authorList>
    </citation>
    <scope>NUCLEOTIDE SEQUENCE</scope>
    <source>
        <strain evidence="2">HKST-UBA02</strain>
    </source>
</reference>
<feature type="transmembrane region" description="Helical" evidence="1">
    <location>
        <begin position="48"/>
        <end position="69"/>
    </location>
</feature>
<proteinExistence type="predicted"/>
<feature type="transmembrane region" description="Helical" evidence="1">
    <location>
        <begin position="85"/>
        <end position="104"/>
    </location>
</feature>
<comment type="caution">
    <text evidence="2">The sequence shown here is derived from an EMBL/GenBank/DDBJ whole genome shotgun (WGS) entry which is preliminary data.</text>
</comment>
<keyword evidence="1" id="KW-0472">Membrane</keyword>
<name>A0A955RXK7_UNCKA</name>
<dbReference type="EMBL" id="JAGQKY010000205">
    <property type="protein sequence ID" value="MCA9397945.1"/>
    <property type="molecule type" value="Genomic_DNA"/>
</dbReference>
<protein>
    <recommendedName>
        <fullName evidence="4">Cardiolipin synthase N-terminal domain-containing protein</fullName>
    </recommendedName>
</protein>
<accession>A0A955RXK7</accession>
<sequence>MSKNQKLLLALVTLLPLLSSSFLFILLPLSFSAIDPGSPPNIFLNQFKFFFTIQGLMSLLTLFLYVFYIKDIFSNSRVAQKDRSLWILIIIFGNMIGMIVYWYVNIWKREKELSKKAPTVQSRDDTGN</sequence>
<dbReference type="Proteomes" id="UP000699691">
    <property type="component" value="Unassembled WGS sequence"/>
</dbReference>
<evidence type="ECO:0008006" key="4">
    <source>
        <dbReference type="Google" id="ProtNLM"/>
    </source>
</evidence>
<organism evidence="2 3">
    <name type="scientific">candidate division WWE3 bacterium</name>
    <dbReference type="NCBI Taxonomy" id="2053526"/>
    <lineage>
        <taxon>Bacteria</taxon>
        <taxon>Katanobacteria</taxon>
    </lineage>
</organism>